<feature type="region of interest" description="Disordered" evidence="2">
    <location>
        <begin position="350"/>
        <end position="369"/>
    </location>
</feature>
<keyword evidence="1" id="KW-0175">Coiled coil</keyword>
<feature type="compositionally biased region" description="Low complexity" evidence="2">
    <location>
        <begin position="360"/>
        <end position="369"/>
    </location>
</feature>
<evidence type="ECO:0000313" key="4">
    <source>
        <dbReference type="Proteomes" id="UP000198797"/>
    </source>
</evidence>
<dbReference type="OrthoDB" id="9831769at2"/>
<sequence>MQLGAMLAITLPGEMQNALRTLQNLVDEENLPITLAGLAVLISVWAALISRRSMRASERSARAAEVQARHAASQAEAAERQAVAASEQAHSASSEVSTAIQASEISALEGAKARIDASLPRISAVIFRKNDYAGLAENSYALPTPLPSISMTGSVKLDHWSTEGSVDSTPHWAWDAFFVSHGLLFNFGNEPARVISQSVQFYAGTHPFTGDEVKEPATTIHGERILYSGQSALFQVIARKQVDDWVEIIRRGEEERESCEAYLSFFPADFDEPECGVKIRTAGTPLSRVVPEGVYAIFKPNSYFDVHLEFLRNYPDSSEEIAARLKGDREELSALYMKKQRMKWLREESANRRLSEEGAEGNTNAAAND</sequence>
<evidence type="ECO:0000256" key="2">
    <source>
        <dbReference type="SAM" id="MobiDB-lite"/>
    </source>
</evidence>
<proteinExistence type="predicted"/>
<feature type="coiled-coil region" evidence="1">
    <location>
        <begin position="61"/>
        <end position="95"/>
    </location>
</feature>
<organism evidence="3 4">
    <name type="scientific">Micromonospora matsumotoense</name>
    <dbReference type="NCBI Taxonomy" id="121616"/>
    <lineage>
        <taxon>Bacteria</taxon>
        <taxon>Bacillati</taxon>
        <taxon>Actinomycetota</taxon>
        <taxon>Actinomycetes</taxon>
        <taxon>Micromonosporales</taxon>
        <taxon>Micromonosporaceae</taxon>
        <taxon>Micromonospora</taxon>
    </lineage>
</organism>
<gene>
    <name evidence="3" type="ORF">GA0070216_1012</name>
</gene>
<evidence type="ECO:0000256" key="1">
    <source>
        <dbReference type="SAM" id="Coils"/>
    </source>
</evidence>
<dbReference type="RefSeq" id="WP_141722981.1">
    <property type="nucleotide sequence ID" value="NZ_FMCU01000001.1"/>
</dbReference>
<keyword evidence="4" id="KW-1185">Reference proteome</keyword>
<reference evidence="4" key="1">
    <citation type="submission" date="2016-06" db="EMBL/GenBank/DDBJ databases">
        <authorList>
            <person name="Varghese N."/>
            <person name="Submissions Spin"/>
        </authorList>
    </citation>
    <scope>NUCLEOTIDE SEQUENCE [LARGE SCALE GENOMIC DNA]</scope>
    <source>
        <strain evidence="4">DSM 44100</strain>
    </source>
</reference>
<dbReference type="Proteomes" id="UP000198797">
    <property type="component" value="Unassembled WGS sequence"/>
</dbReference>
<dbReference type="EMBL" id="FMCU01000001">
    <property type="protein sequence ID" value="SCE63484.1"/>
    <property type="molecule type" value="Genomic_DNA"/>
</dbReference>
<accession>A0A1C4TVP7</accession>
<evidence type="ECO:0000313" key="3">
    <source>
        <dbReference type="EMBL" id="SCE63484.1"/>
    </source>
</evidence>
<name>A0A1C4TVP7_9ACTN</name>
<dbReference type="AlphaFoldDB" id="A0A1C4TVP7"/>
<protein>
    <submittedName>
        <fullName evidence="3">Uncharacterized protein</fullName>
    </submittedName>
</protein>